<feature type="compositionally biased region" description="Pro residues" evidence="1">
    <location>
        <begin position="105"/>
        <end position="131"/>
    </location>
</feature>
<organism evidence="3 4">
    <name type="scientific">Pleuronectes platessa</name>
    <name type="common">European plaice</name>
    <dbReference type="NCBI Taxonomy" id="8262"/>
    <lineage>
        <taxon>Eukaryota</taxon>
        <taxon>Metazoa</taxon>
        <taxon>Chordata</taxon>
        <taxon>Craniata</taxon>
        <taxon>Vertebrata</taxon>
        <taxon>Euteleostomi</taxon>
        <taxon>Actinopterygii</taxon>
        <taxon>Neopterygii</taxon>
        <taxon>Teleostei</taxon>
        <taxon>Neoteleostei</taxon>
        <taxon>Acanthomorphata</taxon>
        <taxon>Carangaria</taxon>
        <taxon>Pleuronectiformes</taxon>
        <taxon>Pleuronectoidei</taxon>
        <taxon>Pleuronectidae</taxon>
        <taxon>Pleuronectes</taxon>
    </lineage>
</organism>
<comment type="caution">
    <text evidence="3">The sequence shown here is derived from an EMBL/GenBank/DDBJ whole genome shotgun (WGS) entry which is preliminary data.</text>
</comment>
<dbReference type="Proteomes" id="UP001153269">
    <property type="component" value="Unassembled WGS sequence"/>
</dbReference>
<dbReference type="Gene3D" id="1.10.10.60">
    <property type="entry name" value="Homeodomain-like"/>
    <property type="match status" value="1"/>
</dbReference>
<evidence type="ECO:0000259" key="2">
    <source>
        <dbReference type="Pfam" id="PF13837"/>
    </source>
</evidence>
<evidence type="ECO:0000313" key="4">
    <source>
        <dbReference type="Proteomes" id="UP001153269"/>
    </source>
</evidence>
<dbReference type="PANTHER" id="PTHR22666:SF3">
    <property type="entry name" value="MYB_SANT-LIKE DNA-BINDING DOMAIN-CONTAINING PROTEIN 1"/>
    <property type="match status" value="1"/>
</dbReference>
<dbReference type="GO" id="GO:0045893">
    <property type="term" value="P:positive regulation of DNA-templated transcription"/>
    <property type="evidence" value="ECO:0007669"/>
    <property type="project" value="TreeGrafter"/>
</dbReference>
<dbReference type="InterPro" id="IPR026095">
    <property type="entry name" value="Myb/SANT-like_DNA-bd_dom_prot"/>
</dbReference>
<evidence type="ECO:0000256" key="1">
    <source>
        <dbReference type="SAM" id="MobiDB-lite"/>
    </source>
</evidence>
<dbReference type="InterPro" id="IPR044822">
    <property type="entry name" value="Myb_DNA-bind_4"/>
</dbReference>
<name>A0A9N7TN75_PLEPL</name>
<reference evidence="3" key="1">
    <citation type="submission" date="2020-03" db="EMBL/GenBank/DDBJ databases">
        <authorList>
            <person name="Weist P."/>
        </authorList>
    </citation>
    <scope>NUCLEOTIDE SEQUENCE</scope>
</reference>
<sequence>MHNWQENEIKELLNIRGTEAIRNQITGTVKDSVVYSRITKQLAERGVFRSHMQVISKLKALRKQYLKYHQQKIRCGSDRVDWPFYDQCHRVFGCPPVAVKRQRSPTPPLESSPSPPPPPPTPPPPPPPPPSALSDEHHEVVVGLWDEVDKHLGPVEPEDDDDQYSPPEQLHTINTTYKVPTKKRKTTVMDQVSALVSATVAQLREMDAAMQAQEDARLQRLMDHEREMQNNLMNQLAVMHERGPGFSVLPKDTSARERERTGIELPTLCLVEDPLYPLSHSRPLCVRQTKPTSLCSL</sequence>
<feature type="region of interest" description="Disordered" evidence="1">
    <location>
        <begin position="99"/>
        <end position="136"/>
    </location>
</feature>
<dbReference type="AlphaFoldDB" id="A0A9N7TN75"/>
<dbReference type="GO" id="GO:0016604">
    <property type="term" value="C:nuclear body"/>
    <property type="evidence" value="ECO:0007669"/>
    <property type="project" value="TreeGrafter"/>
</dbReference>
<feature type="region of interest" description="Disordered" evidence="1">
    <location>
        <begin position="151"/>
        <end position="171"/>
    </location>
</feature>
<accession>A0A9N7TN75</accession>
<dbReference type="EMBL" id="CADEAL010000186">
    <property type="protein sequence ID" value="CAB1416046.1"/>
    <property type="molecule type" value="Genomic_DNA"/>
</dbReference>
<keyword evidence="4" id="KW-1185">Reference proteome</keyword>
<feature type="domain" description="Myb/SANT-like DNA-binding" evidence="2">
    <location>
        <begin position="2"/>
        <end position="90"/>
    </location>
</feature>
<evidence type="ECO:0000313" key="3">
    <source>
        <dbReference type="EMBL" id="CAB1416046.1"/>
    </source>
</evidence>
<protein>
    <recommendedName>
        <fullName evidence="2">Myb/SANT-like DNA-binding domain-containing protein</fullName>
    </recommendedName>
</protein>
<dbReference type="Pfam" id="PF13837">
    <property type="entry name" value="Myb_DNA-bind_4"/>
    <property type="match status" value="1"/>
</dbReference>
<proteinExistence type="predicted"/>
<gene>
    <name evidence="3" type="ORF">PLEPLA_LOCUS3802</name>
</gene>
<dbReference type="PANTHER" id="PTHR22666">
    <property type="entry name" value="MYB_SANT-LIKE DNA-BINDING DOMAIN-CONTAINING PROTEIN 1"/>
    <property type="match status" value="1"/>
</dbReference>